<dbReference type="EMBL" id="JABBNB010000043">
    <property type="protein sequence ID" value="NMO04875.1"/>
    <property type="molecule type" value="Genomic_DNA"/>
</dbReference>
<evidence type="ECO:0000313" key="2">
    <source>
        <dbReference type="Proteomes" id="UP000550729"/>
    </source>
</evidence>
<dbReference type="Proteomes" id="UP000550729">
    <property type="component" value="Unassembled WGS sequence"/>
</dbReference>
<accession>A0A848L7A0</accession>
<proteinExistence type="predicted"/>
<protein>
    <submittedName>
        <fullName evidence="1">Antitoxin</fullName>
    </submittedName>
</protein>
<comment type="caution">
    <text evidence="1">The sequence shown here is derived from an EMBL/GenBank/DDBJ whole genome shotgun (WGS) entry which is preliminary data.</text>
</comment>
<organism evidence="1 2">
    <name type="scientific">Gordonia asplenii</name>
    <dbReference type="NCBI Taxonomy" id="2725283"/>
    <lineage>
        <taxon>Bacteria</taxon>
        <taxon>Bacillati</taxon>
        <taxon>Actinomycetota</taxon>
        <taxon>Actinomycetes</taxon>
        <taxon>Mycobacteriales</taxon>
        <taxon>Gordoniaceae</taxon>
        <taxon>Gordonia</taxon>
    </lineage>
</organism>
<keyword evidence="2" id="KW-1185">Reference proteome</keyword>
<sequence length="86" mass="9557">MSRTTITLDSDVEAMLHKAMRERGITFKDAVNDAIRQGLGRSARPVGEISFPTYSMGRPRVDLTHSLALAAELEDDEVARKLEQGR</sequence>
<gene>
    <name evidence="1" type="ORF">HH308_26980</name>
</gene>
<name>A0A848L7A0_9ACTN</name>
<dbReference type="RefSeq" id="WP_170197380.1">
    <property type="nucleotide sequence ID" value="NZ_JABBNB010000043.1"/>
</dbReference>
<reference evidence="1 2" key="1">
    <citation type="submission" date="2020-04" db="EMBL/GenBank/DDBJ databases">
        <title>Gordonia sp. nov. TBRC 11910.</title>
        <authorList>
            <person name="Suriyachadkun C."/>
        </authorList>
    </citation>
    <scope>NUCLEOTIDE SEQUENCE [LARGE SCALE GENOMIC DNA]</scope>
    <source>
        <strain evidence="1 2">TBRC 11910</strain>
    </source>
</reference>
<evidence type="ECO:0000313" key="1">
    <source>
        <dbReference type="EMBL" id="NMO04875.1"/>
    </source>
</evidence>
<dbReference type="AlphaFoldDB" id="A0A848L7A0"/>